<feature type="transmembrane region" description="Helical" evidence="2">
    <location>
        <begin position="37"/>
        <end position="57"/>
    </location>
</feature>
<evidence type="ECO:0000256" key="1">
    <source>
        <dbReference type="SAM" id="MobiDB-lite"/>
    </source>
</evidence>
<feature type="compositionally biased region" description="Basic and acidic residues" evidence="1">
    <location>
        <begin position="9"/>
        <end position="26"/>
    </location>
</feature>
<evidence type="ECO:0000313" key="4">
    <source>
        <dbReference type="Proteomes" id="UP001378592"/>
    </source>
</evidence>
<dbReference type="SUPFAM" id="SSF56059">
    <property type="entry name" value="Glutathione synthetase ATP-binding domain-like"/>
    <property type="match status" value="1"/>
</dbReference>
<gene>
    <name evidence="3" type="ORF">R5R35_001728</name>
</gene>
<dbReference type="PANTHER" id="PTHR47113">
    <property type="entry name" value="LD09343P"/>
    <property type="match status" value="1"/>
</dbReference>
<organism evidence="3 4">
    <name type="scientific">Gryllus longicercus</name>
    <dbReference type="NCBI Taxonomy" id="2509291"/>
    <lineage>
        <taxon>Eukaryota</taxon>
        <taxon>Metazoa</taxon>
        <taxon>Ecdysozoa</taxon>
        <taxon>Arthropoda</taxon>
        <taxon>Hexapoda</taxon>
        <taxon>Insecta</taxon>
        <taxon>Pterygota</taxon>
        <taxon>Neoptera</taxon>
        <taxon>Polyneoptera</taxon>
        <taxon>Orthoptera</taxon>
        <taxon>Ensifera</taxon>
        <taxon>Gryllidea</taxon>
        <taxon>Grylloidea</taxon>
        <taxon>Gryllidae</taxon>
        <taxon>Gryllinae</taxon>
        <taxon>Gryllus</taxon>
    </lineage>
</organism>
<evidence type="ECO:0008006" key="5">
    <source>
        <dbReference type="Google" id="ProtNLM"/>
    </source>
</evidence>
<evidence type="ECO:0000313" key="3">
    <source>
        <dbReference type="EMBL" id="KAK7872162.1"/>
    </source>
</evidence>
<dbReference type="InterPro" id="IPR004344">
    <property type="entry name" value="TTL/TTLL_fam"/>
</dbReference>
<dbReference type="InterPro" id="IPR053317">
    <property type="entry name" value="Tubulin_polyglutamylase"/>
</dbReference>
<accession>A0AAN9W6B0</accession>
<dbReference type="Pfam" id="PF03133">
    <property type="entry name" value="TTL"/>
    <property type="match status" value="1"/>
</dbReference>
<keyword evidence="4" id="KW-1185">Reference proteome</keyword>
<sequence>MQRFVSHRKLSDPKDEKSSRDPSVERRKQSWTYDGKSFAAAFILACCFLVFLNVYAYKQSIANELENPNVTAKVPTYALFGKNVDSGYLRHVIAVFERLGFQRVDVSSKWDVLWAHEYPFRNMYSVLKNLKPHQKVNHFPGSGYITNKLELSTSELPHLPRAFRMPQDKERLLEYAKADEDLMFVQKDNNHRGITIKHINELNLSANNTFIQEYVSKPFLIDGYKFDIGVYTILTSINPLRVYIYDGDILFRFCPVKYYPFDPQILDKYVVGDDYLPIWKVPSLKKYYVDKGFSMKDTFNAFVESQGKDPSTIWTQVNEAIRNIYLQKESKIRQSTLHYQSSTNFFEMVRIDFVIDEDMNVFLMEANMSPNLSSAHYPPNQLLYEQVIFNTLALVGVAQRIKSSDLQIRSVAEEDMMVALKNIVVFPHLCSSHLCQTCENALCDVCKHCLTIDVLNQLKNAYKEHVNRLDCRRVFPPAMTPPLPNITSYGNAYSPENQRVARWFLGKCHIDHSWCS</sequence>
<reference evidence="3 4" key="1">
    <citation type="submission" date="2024-03" db="EMBL/GenBank/DDBJ databases">
        <title>The genome assembly and annotation of the cricket Gryllus longicercus Weissman &amp; Gray.</title>
        <authorList>
            <person name="Szrajer S."/>
            <person name="Gray D."/>
            <person name="Ylla G."/>
        </authorList>
    </citation>
    <scope>NUCLEOTIDE SEQUENCE [LARGE SCALE GENOMIC DNA]</scope>
    <source>
        <strain evidence="3">DAG 2021-001</strain>
        <tissue evidence="3">Whole body minus gut</tissue>
    </source>
</reference>
<keyword evidence="2" id="KW-1133">Transmembrane helix</keyword>
<dbReference type="Proteomes" id="UP001378592">
    <property type="component" value="Unassembled WGS sequence"/>
</dbReference>
<evidence type="ECO:0000256" key="2">
    <source>
        <dbReference type="SAM" id="Phobius"/>
    </source>
</evidence>
<comment type="caution">
    <text evidence="3">The sequence shown here is derived from an EMBL/GenBank/DDBJ whole genome shotgun (WGS) entry which is preliminary data.</text>
</comment>
<name>A0AAN9W6B0_9ORTH</name>
<dbReference type="PROSITE" id="PS51221">
    <property type="entry name" value="TTL"/>
    <property type="match status" value="1"/>
</dbReference>
<dbReference type="EMBL" id="JAZDUA010000028">
    <property type="protein sequence ID" value="KAK7872162.1"/>
    <property type="molecule type" value="Genomic_DNA"/>
</dbReference>
<proteinExistence type="predicted"/>
<feature type="region of interest" description="Disordered" evidence="1">
    <location>
        <begin position="1"/>
        <end position="26"/>
    </location>
</feature>
<dbReference type="Gene3D" id="3.30.470.20">
    <property type="entry name" value="ATP-grasp fold, B domain"/>
    <property type="match status" value="1"/>
</dbReference>
<keyword evidence="2" id="KW-0812">Transmembrane</keyword>
<dbReference type="PANTHER" id="PTHR47113:SF1">
    <property type="entry name" value="LD09343P"/>
    <property type="match status" value="1"/>
</dbReference>
<protein>
    <recommendedName>
        <fullName evidence="5">Tubulin polyglutamylase TTLL6</fullName>
    </recommendedName>
</protein>
<dbReference type="AlphaFoldDB" id="A0AAN9W6B0"/>
<keyword evidence="2" id="KW-0472">Membrane</keyword>